<reference evidence="2 3" key="1">
    <citation type="submission" date="2011-08" db="EMBL/GenBank/DDBJ databases">
        <authorList>
            <person name="Lin Y."/>
            <person name="Hao X."/>
            <person name="Johnstone L."/>
            <person name="Miller S.J."/>
            <person name="Wei G."/>
            <person name="Rensing C."/>
        </authorList>
    </citation>
    <scope>NUCLEOTIDE SEQUENCE [LARGE SCALE GENOMIC DNA]</scope>
    <source>
        <strain evidence="2 3">K42</strain>
    </source>
</reference>
<name>G2GAI6_9ACTN</name>
<feature type="transmembrane region" description="Helical" evidence="1">
    <location>
        <begin position="20"/>
        <end position="41"/>
    </location>
</feature>
<gene>
    <name evidence="2" type="ORF">SZN_12543</name>
</gene>
<organism evidence="2 3">
    <name type="scientific">Streptomyces zinciresistens K42</name>
    <dbReference type="NCBI Taxonomy" id="700597"/>
    <lineage>
        <taxon>Bacteria</taxon>
        <taxon>Bacillati</taxon>
        <taxon>Actinomycetota</taxon>
        <taxon>Actinomycetes</taxon>
        <taxon>Kitasatosporales</taxon>
        <taxon>Streptomycetaceae</taxon>
        <taxon>Streptomyces</taxon>
    </lineage>
</organism>
<dbReference type="EMBL" id="AGBF01000030">
    <property type="protein sequence ID" value="EGX59433.1"/>
    <property type="molecule type" value="Genomic_DNA"/>
</dbReference>
<sequence>MAVGDMVLVQALSAVVETALGLMAQARLGVVGLVVLTAAFVGIRARHSRLAVGAVVVFVLLMSQA</sequence>
<dbReference type="Proteomes" id="UP000004217">
    <property type="component" value="Unassembled WGS sequence"/>
</dbReference>
<evidence type="ECO:0000256" key="1">
    <source>
        <dbReference type="SAM" id="Phobius"/>
    </source>
</evidence>
<protein>
    <submittedName>
        <fullName evidence="2">Uncharacterized protein</fullName>
    </submittedName>
</protein>
<proteinExistence type="predicted"/>
<evidence type="ECO:0000313" key="3">
    <source>
        <dbReference type="Proteomes" id="UP000004217"/>
    </source>
</evidence>
<keyword evidence="1" id="KW-0472">Membrane</keyword>
<dbReference type="PATRIC" id="fig|700597.3.peg.2460"/>
<keyword evidence="3" id="KW-1185">Reference proteome</keyword>
<dbReference type="AlphaFoldDB" id="G2GAI6"/>
<accession>G2GAI6</accession>
<keyword evidence="1" id="KW-1133">Transmembrane helix</keyword>
<comment type="caution">
    <text evidence="2">The sequence shown here is derived from an EMBL/GenBank/DDBJ whole genome shotgun (WGS) entry which is preliminary data.</text>
</comment>
<evidence type="ECO:0000313" key="2">
    <source>
        <dbReference type="EMBL" id="EGX59433.1"/>
    </source>
</evidence>
<keyword evidence="1" id="KW-0812">Transmembrane</keyword>